<feature type="compositionally biased region" description="Basic and acidic residues" evidence="1">
    <location>
        <begin position="1"/>
        <end position="12"/>
    </location>
</feature>
<name>A0A8H5M3B9_9AGAR</name>
<organism evidence="2 3">
    <name type="scientific">Tricholomella constricta</name>
    <dbReference type="NCBI Taxonomy" id="117010"/>
    <lineage>
        <taxon>Eukaryota</taxon>
        <taxon>Fungi</taxon>
        <taxon>Dikarya</taxon>
        <taxon>Basidiomycota</taxon>
        <taxon>Agaricomycotina</taxon>
        <taxon>Agaricomycetes</taxon>
        <taxon>Agaricomycetidae</taxon>
        <taxon>Agaricales</taxon>
        <taxon>Tricholomatineae</taxon>
        <taxon>Lyophyllaceae</taxon>
        <taxon>Tricholomella</taxon>
    </lineage>
</organism>
<keyword evidence="3" id="KW-1185">Reference proteome</keyword>
<accession>A0A8H5M3B9</accession>
<dbReference type="Proteomes" id="UP000565441">
    <property type="component" value="Unassembled WGS sequence"/>
</dbReference>
<reference evidence="2 3" key="1">
    <citation type="journal article" date="2020" name="ISME J.">
        <title>Uncovering the hidden diversity of litter-decomposition mechanisms in mushroom-forming fungi.</title>
        <authorList>
            <person name="Floudas D."/>
            <person name="Bentzer J."/>
            <person name="Ahren D."/>
            <person name="Johansson T."/>
            <person name="Persson P."/>
            <person name="Tunlid A."/>
        </authorList>
    </citation>
    <scope>NUCLEOTIDE SEQUENCE [LARGE SCALE GENOMIC DNA]</scope>
    <source>
        <strain evidence="2 3">CBS 661.87</strain>
    </source>
</reference>
<dbReference type="EMBL" id="JAACJP010000017">
    <property type="protein sequence ID" value="KAF5379176.1"/>
    <property type="molecule type" value="Genomic_DNA"/>
</dbReference>
<comment type="caution">
    <text evidence="2">The sequence shown here is derived from an EMBL/GenBank/DDBJ whole genome shotgun (WGS) entry which is preliminary data.</text>
</comment>
<protein>
    <submittedName>
        <fullName evidence="2">Uncharacterized protein</fullName>
    </submittedName>
</protein>
<dbReference type="AlphaFoldDB" id="A0A8H5M3B9"/>
<evidence type="ECO:0000313" key="3">
    <source>
        <dbReference type="Proteomes" id="UP000565441"/>
    </source>
</evidence>
<evidence type="ECO:0000256" key="1">
    <source>
        <dbReference type="SAM" id="MobiDB-lite"/>
    </source>
</evidence>
<sequence length="219" mass="24146">MSPPPKADDPRSNRLSPTDATHPSIPVAYLRIAFNGTKLHKDKVDFKKWERSFRAYIAMNQLTGYLYNPLILTPLPHEEPRAYANFKANGALAIAALHGAVDDSLAEYIDYDKSADKNYEALKAHCLSAGPIKQVATIRKALSTYCSTSTPITDTAKEICELVDAAFDMGEINRDLFKCIAILNSLNDQAFESTQSTISRALSESTKEKPYTLANIQGS</sequence>
<dbReference type="OrthoDB" id="3053100at2759"/>
<evidence type="ECO:0000313" key="2">
    <source>
        <dbReference type="EMBL" id="KAF5379176.1"/>
    </source>
</evidence>
<proteinExistence type="predicted"/>
<dbReference type="Pfam" id="PF14223">
    <property type="entry name" value="Retrotran_gag_2"/>
    <property type="match status" value="1"/>
</dbReference>
<gene>
    <name evidence="2" type="ORF">D9615_006023</name>
</gene>
<feature type="region of interest" description="Disordered" evidence="1">
    <location>
        <begin position="1"/>
        <end position="22"/>
    </location>
</feature>